<accession>A0A1Y3MEL6</accession>
<dbReference type="Proteomes" id="UP000195321">
    <property type="component" value="Unassembled WGS sequence"/>
</dbReference>
<evidence type="ECO:0000313" key="2">
    <source>
        <dbReference type="Proteomes" id="UP000195321"/>
    </source>
</evidence>
<sequence length="180" mass="19655">MKKTKKLANIALAVAIGLGGLGVFAPTDASAAEISPSTTNVPTNLSTELPSNFVESKLPKEAKASANLNVSIDVLGIANMIKDAINAQTNRSGFVKGVMESTFYAAGQRYNVMVFNLNQNYDDRFNGVKFFGTTVYDGITFGIWVFEDGEFTNQGDGGWINWAFRGWFDRNGNHVKFHRA</sequence>
<comment type="caution">
    <text evidence="1">The sequence shown here is derived from an EMBL/GenBank/DDBJ whole genome shotgun (WGS) entry which is preliminary data.</text>
</comment>
<dbReference type="EMBL" id="MWPX01000065">
    <property type="protein sequence ID" value="OUM46042.1"/>
    <property type="molecule type" value="Genomic_DNA"/>
</dbReference>
<name>A0A1Y3MEL6_9BACI</name>
<proteinExistence type="predicted"/>
<evidence type="ECO:0000313" key="1">
    <source>
        <dbReference type="EMBL" id="OUM46042.1"/>
    </source>
</evidence>
<dbReference type="RefSeq" id="WP_077295681.1">
    <property type="nucleotide sequence ID" value="NZ_JBALMA010000476.1"/>
</dbReference>
<gene>
    <name evidence="1" type="ORF">BW425_25950</name>
</gene>
<protein>
    <submittedName>
        <fullName evidence="1">Stress protein</fullName>
    </submittedName>
</protein>
<organism evidence="1 2">
    <name type="scientific">Bacillus pseudomycoides</name>
    <dbReference type="NCBI Taxonomy" id="64104"/>
    <lineage>
        <taxon>Bacteria</taxon>
        <taxon>Bacillati</taxon>
        <taxon>Bacillota</taxon>
        <taxon>Bacilli</taxon>
        <taxon>Bacillales</taxon>
        <taxon>Bacillaceae</taxon>
        <taxon>Bacillus</taxon>
        <taxon>Bacillus cereus group</taxon>
    </lineage>
</organism>
<dbReference type="AlphaFoldDB" id="A0A1Y3MEL6"/>
<reference evidence="1 2" key="1">
    <citation type="submission" date="2017-02" db="EMBL/GenBank/DDBJ databases">
        <title>Bacillus pseudomycoides isolate FSL K6-0042.</title>
        <authorList>
            <person name="Kovac J."/>
        </authorList>
    </citation>
    <scope>NUCLEOTIDE SEQUENCE [LARGE SCALE GENOMIC DNA]</scope>
    <source>
        <strain evidence="1 2">FSL K6-0042</strain>
    </source>
</reference>